<dbReference type="PRINTS" id="PR00237">
    <property type="entry name" value="GPCRRHODOPSN"/>
</dbReference>
<protein>
    <submittedName>
        <fullName evidence="13">Neuropeptide F receptor-like</fullName>
    </submittedName>
</protein>
<keyword evidence="8 9" id="KW-0807">Transducer</keyword>
<comment type="subcellular location">
    <subcellularLocation>
        <location evidence="1">Membrane</location>
        <topology evidence="1">Multi-pass membrane protein</topology>
    </subcellularLocation>
</comment>
<evidence type="ECO:0000256" key="6">
    <source>
        <dbReference type="ARBA" id="ARBA00023136"/>
    </source>
</evidence>
<gene>
    <name evidence="13" type="primary">LOC111088271</name>
</gene>
<keyword evidence="12" id="KW-1185">Reference proteome</keyword>
<dbReference type="Gene3D" id="1.20.1070.10">
    <property type="entry name" value="Rhodopsin 7-helix transmembrane proteins"/>
    <property type="match status" value="1"/>
</dbReference>
<evidence type="ECO:0000256" key="5">
    <source>
        <dbReference type="ARBA" id="ARBA00023040"/>
    </source>
</evidence>
<evidence type="ECO:0000256" key="3">
    <source>
        <dbReference type="ARBA" id="ARBA00022692"/>
    </source>
</evidence>
<evidence type="ECO:0000256" key="2">
    <source>
        <dbReference type="ARBA" id="ARBA00010663"/>
    </source>
</evidence>
<dbReference type="SUPFAM" id="SSF81321">
    <property type="entry name" value="Family A G protein-coupled receptor-like"/>
    <property type="match status" value="1"/>
</dbReference>
<reference evidence="13" key="1">
    <citation type="submission" date="2025-08" db="UniProtKB">
        <authorList>
            <consortium name="RefSeq"/>
        </authorList>
    </citation>
    <scope>IDENTIFICATION</scope>
    <source>
        <tissue evidence="13">Muscle</tissue>
    </source>
</reference>
<dbReference type="Pfam" id="PF00001">
    <property type="entry name" value="7tm_1"/>
    <property type="match status" value="1"/>
</dbReference>
<dbReference type="InterPro" id="IPR000611">
    <property type="entry name" value="NPY_rcpt"/>
</dbReference>
<evidence type="ECO:0000256" key="4">
    <source>
        <dbReference type="ARBA" id="ARBA00022989"/>
    </source>
</evidence>
<dbReference type="InterPro" id="IPR017452">
    <property type="entry name" value="GPCR_Rhodpsn_7TM"/>
</dbReference>
<dbReference type="RefSeq" id="XP_022253604.1">
    <property type="nucleotide sequence ID" value="XM_022397896.1"/>
</dbReference>
<keyword evidence="5 9" id="KW-0297">G-protein coupled receptor</keyword>
<keyword evidence="3 9" id="KW-0812">Transmembrane</keyword>
<keyword evidence="7 9" id="KW-0675">Receptor</keyword>
<evidence type="ECO:0000256" key="1">
    <source>
        <dbReference type="ARBA" id="ARBA00004141"/>
    </source>
</evidence>
<keyword evidence="6 10" id="KW-0472">Membrane</keyword>
<feature type="transmembrane region" description="Helical" evidence="10">
    <location>
        <begin position="270"/>
        <end position="292"/>
    </location>
</feature>
<feature type="transmembrane region" description="Helical" evidence="10">
    <location>
        <begin position="304"/>
        <end position="329"/>
    </location>
</feature>
<evidence type="ECO:0000256" key="10">
    <source>
        <dbReference type="SAM" id="Phobius"/>
    </source>
</evidence>
<feature type="transmembrane region" description="Helical" evidence="10">
    <location>
        <begin position="160"/>
        <end position="180"/>
    </location>
</feature>
<dbReference type="GeneID" id="111088271"/>
<organism evidence="12 13">
    <name type="scientific">Limulus polyphemus</name>
    <name type="common">Atlantic horseshoe crab</name>
    <dbReference type="NCBI Taxonomy" id="6850"/>
    <lineage>
        <taxon>Eukaryota</taxon>
        <taxon>Metazoa</taxon>
        <taxon>Ecdysozoa</taxon>
        <taxon>Arthropoda</taxon>
        <taxon>Chelicerata</taxon>
        <taxon>Merostomata</taxon>
        <taxon>Xiphosura</taxon>
        <taxon>Limulidae</taxon>
        <taxon>Limulus</taxon>
    </lineage>
</organism>
<evidence type="ECO:0000313" key="13">
    <source>
        <dbReference type="RefSeq" id="XP_022253604.1"/>
    </source>
</evidence>
<feature type="transmembrane region" description="Helical" evidence="10">
    <location>
        <begin position="209"/>
        <end position="229"/>
    </location>
</feature>
<name>A0ABM1TCJ8_LIMPO</name>
<dbReference type="InterPro" id="IPR000276">
    <property type="entry name" value="GPCR_Rhodpsn"/>
</dbReference>
<evidence type="ECO:0000256" key="9">
    <source>
        <dbReference type="RuleBase" id="RU000688"/>
    </source>
</evidence>
<evidence type="ECO:0000256" key="8">
    <source>
        <dbReference type="ARBA" id="ARBA00023224"/>
    </source>
</evidence>
<accession>A0ABM1TCJ8</accession>
<evidence type="ECO:0000256" key="7">
    <source>
        <dbReference type="ARBA" id="ARBA00023170"/>
    </source>
</evidence>
<dbReference type="CDD" id="cd15203">
    <property type="entry name" value="7tmA_NPYR-like"/>
    <property type="match status" value="1"/>
</dbReference>
<evidence type="ECO:0000259" key="11">
    <source>
        <dbReference type="PROSITE" id="PS50262"/>
    </source>
</evidence>
<dbReference type="PANTHER" id="PTHR24235:SF12">
    <property type="entry name" value="G-PROTEIN COUPLED RECEPTORS FAMILY 1 PROFILE DOMAIN-CONTAINING PROTEIN"/>
    <property type="match status" value="1"/>
</dbReference>
<keyword evidence="4 10" id="KW-1133">Transmembrane helix</keyword>
<evidence type="ECO:0000313" key="12">
    <source>
        <dbReference type="Proteomes" id="UP000694941"/>
    </source>
</evidence>
<dbReference type="PROSITE" id="PS00237">
    <property type="entry name" value="G_PROTEIN_RECEP_F1_1"/>
    <property type="match status" value="1"/>
</dbReference>
<sequence length="367" mass="41837">MKEGSDLFNTSEAHSIFNFSLNQAKTILEEHVVQGRFFGRSVEITFVSCYTLLITAGICLNLLISYVIISNKAVCASQNMLVVNLNISDLALCLFCMPFTLVELIFRDWPLGDVLCRIIPFSQASTIFVSAGTISVIAIDRHQAIINLIPIRRQFRKRRFIGYTFAIWMVSVLLSLPICFTKRVEDVGFLSYVIYKKCIEVWPSNSSKLVYLIVTFVAQLVIPTTVLVVTHFRVKAHLSTVNPRKSGHENDQHSERTQREVRRNLRANKVLQNVCLVFTISWLPWNLINLLADVYPNVMTPKDLYMTFAICHIIAMTSATSNPILYGWLNTNIRRELVRLVQRFSCSSIANNVNRQNVSQHSNNVLE</sequence>
<dbReference type="PROSITE" id="PS50262">
    <property type="entry name" value="G_PROTEIN_RECEP_F1_2"/>
    <property type="match status" value="1"/>
</dbReference>
<proteinExistence type="inferred from homology"/>
<feature type="transmembrane region" description="Helical" evidence="10">
    <location>
        <begin position="44"/>
        <end position="69"/>
    </location>
</feature>
<feature type="transmembrane region" description="Helical" evidence="10">
    <location>
        <begin position="81"/>
        <end position="106"/>
    </location>
</feature>
<dbReference type="PANTHER" id="PTHR24235">
    <property type="entry name" value="NEUROPEPTIDE Y RECEPTOR"/>
    <property type="match status" value="1"/>
</dbReference>
<feature type="transmembrane region" description="Helical" evidence="10">
    <location>
        <begin position="118"/>
        <end position="139"/>
    </location>
</feature>
<feature type="domain" description="G-protein coupled receptors family 1 profile" evidence="11">
    <location>
        <begin position="60"/>
        <end position="326"/>
    </location>
</feature>
<dbReference type="PRINTS" id="PR01012">
    <property type="entry name" value="NRPEPTIDEYR"/>
</dbReference>
<dbReference type="Proteomes" id="UP000694941">
    <property type="component" value="Unplaced"/>
</dbReference>
<comment type="similarity">
    <text evidence="2 9">Belongs to the G-protein coupled receptor 1 family.</text>
</comment>